<dbReference type="Proteomes" id="UP000887116">
    <property type="component" value="Unassembled WGS sequence"/>
</dbReference>
<dbReference type="InterPro" id="IPR039311">
    <property type="entry name" value="FAM187A/B"/>
</dbReference>
<dbReference type="OrthoDB" id="6433755at2759"/>
<evidence type="ECO:0000256" key="4">
    <source>
        <dbReference type="ARBA" id="ARBA00022729"/>
    </source>
</evidence>
<dbReference type="AlphaFoldDB" id="A0A8X6J6U3"/>
<keyword evidence="5" id="KW-1133">Transmembrane helix</keyword>
<protein>
    <recommendedName>
        <fullName evidence="8">Ig-like domain-containing protein</fullName>
    </recommendedName>
</protein>
<organism evidence="9 10">
    <name type="scientific">Trichonephila clavata</name>
    <name type="common">Joro spider</name>
    <name type="synonym">Nephila clavata</name>
    <dbReference type="NCBI Taxonomy" id="2740835"/>
    <lineage>
        <taxon>Eukaryota</taxon>
        <taxon>Metazoa</taxon>
        <taxon>Ecdysozoa</taxon>
        <taxon>Arthropoda</taxon>
        <taxon>Chelicerata</taxon>
        <taxon>Arachnida</taxon>
        <taxon>Araneae</taxon>
        <taxon>Araneomorphae</taxon>
        <taxon>Entelegynae</taxon>
        <taxon>Araneoidea</taxon>
        <taxon>Nephilidae</taxon>
        <taxon>Trichonephila</taxon>
    </lineage>
</organism>
<dbReference type="PANTHER" id="PTHR32178">
    <property type="entry name" value="FAM187"/>
    <property type="match status" value="1"/>
</dbReference>
<comment type="caution">
    <text evidence="9">The sequence shown here is derived from an EMBL/GenBank/DDBJ whole genome shotgun (WGS) entry which is preliminary data.</text>
</comment>
<keyword evidence="7" id="KW-0325">Glycoprotein</keyword>
<evidence type="ECO:0000256" key="7">
    <source>
        <dbReference type="ARBA" id="ARBA00023180"/>
    </source>
</evidence>
<evidence type="ECO:0000256" key="6">
    <source>
        <dbReference type="ARBA" id="ARBA00023136"/>
    </source>
</evidence>
<accession>A0A8X6J6U3</accession>
<sequence>MEGSKNVPVLLLTGKLNRNVRLPCSYCNEKIGISGRKWRKRSLRGNVSDVVLDMHDNPSKNRIFVNSDHSLSIKKVRKEDGGYYFCYDIEDIHGKARMDILLDVVYRTTLVSKEINKLADLGKEVAKWSKPCENLKSISAVSSFECYPEWGAWSKCDKCDQIGQRKRVGECRLQRFVKAKMKVSKNSTLF</sequence>
<dbReference type="InterPro" id="IPR007110">
    <property type="entry name" value="Ig-like_dom"/>
</dbReference>
<reference evidence="9" key="1">
    <citation type="submission" date="2020-07" db="EMBL/GenBank/DDBJ databases">
        <title>Multicomponent nature underlies the extraordinary mechanical properties of spider dragline silk.</title>
        <authorList>
            <person name="Kono N."/>
            <person name="Nakamura H."/>
            <person name="Mori M."/>
            <person name="Yoshida Y."/>
            <person name="Ohtoshi R."/>
            <person name="Malay A.D."/>
            <person name="Moran D.A.P."/>
            <person name="Tomita M."/>
            <person name="Numata K."/>
            <person name="Arakawa K."/>
        </authorList>
    </citation>
    <scope>NUCLEOTIDE SEQUENCE</scope>
</reference>
<dbReference type="PANTHER" id="PTHR32178:SF6">
    <property type="entry name" value="IG-LIKE DOMAIN-CONTAINING PROTEIN"/>
    <property type="match status" value="1"/>
</dbReference>
<feature type="domain" description="Ig-like" evidence="8">
    <location>
        <begin position="1"/>
        <end position="86"/>
    </location>
</feature>
<evidence type="ECO:0000256" key="5">
    <source>
        <dbReference type="ARBA" id="ARBA00022989"/>
    </source>
</evidence>
<evidence type="ECO:0000256" key="1">
    <source>
        <dbReference type="ARBA" id="ARBA00004479"/>
    </source>
</evidence>
<keyword evidence="10" id="KW-1185">Reference proteome</keyword>
<dbReference type="Gene3D" id="2.60.40.10">
    <property type="entry name" value="Immunoglobulins"/>
    <property type="match status" value="1"/>
</dbReference>
<evidence type="ECO:0000259" key="8">
    <source>
        <dbReference type="PROSITE" id="PS50835"/>
    </source>
</evidence>
<evidence type="ECO:0000256" key="3">
    <source>
        <dbReference type="ARBA" id="ARBA00022692"/>
    </source>
</evidence>
<dbReference type="PROSITE" id="PS50835">
    <property type="entry name" value="IG_LIKE"/>
    <property type="match status" value="1"/>
</dbReference>
<keyword evidence="6" id="KW-0472">Membrane</keyword>
<comment type="subcellular location">
    <subcellularLocation>
        <location evidence="1">Membrane</location>
        <topology evidence="1">Single-pass type I membrane protein</topology>
    </subcellularLocation>
</comment>
<dbReference type="InterPro" id="IPR036179">
    <property type="entry name" value="Ig-like_dom_sf"/>
</dbReference>
<evidence type="ECO:0000313" key="10">
    <source>
        <dbReference type="Proteomes" id="UP000887116"/>
    </source>
</evidence>
<comment type="similarity">
    <text evidence="2">Belongs to the FAM187 family.</text>
</comment>
<keyword evidence="3" id="KW-0812">Transmembrane</keyword>
<dbReference type="SUPFAM" id="SSF48726">
    <property type="entry name" value="Immunoglobulin"/>
    <property type="match status" value="1"/>
</dbReference>
<evidence type="ECO:0000313" key="9">
    <source>
        <dbReference type="EMBL" id="GFR12728.1"/>
    </source>
</evidence>
<gene>
    <name evidence="9" type="primary">AVEN_123817_1</name>
    <name evidence="9" type="ORF">TNCT_531091</name>
</gene>
<dbReference type="GO" id="GO:0016020">
    <property type="term" value="C:membrane"/>
    <property type="evidence" value="ECO:0007669"/>
    <property type="project" value="UniProtKB-SubCell"/>
</dbReference>
<name>A0A8X6J6U3_TRICU</name>
<dbReference type="InterPro" id="IPR013783">
    <property type="entry name" value="Ig-like_fold"/>
</dbReference>
<evidence type="ECO:0000256" key="2">
    <source>
        <dbReference type="ARBA" id="ARBA00008727"/>
    </source>
</evidence>
<keyword evidence="4" id="KW-0732">Signal</keyword>
<dbReference type="EMBL" id="BMAO01006955">
    <property type="protein sequence ID" value="GFR12728.1"/>
    <property type="molecule type" value="Genomic_DNA"/>
</dbReference>
<proteinExistence type="inferred from homology"/>